<gene>
    <name evidence="2" type="ORF">CBM2612_P0185</name>
    <name evidence="1" type="ORF">CBM2613_P10023</name>
</gene>
<keyword evidence="2" id="KW-0614">Plasmid</keyword>
<geneLocation type="plasmid" evidence="3">
    <name>cbm2613_p</name>
</geneLocation>
<dbReference type="Proteomes" id="UP000256952">
    <property type="component" value="Plasmid CBM2613_p"/>
</dbReference>
<protein>
    <submittedName>
        <fullName evidence="2">Uncharacterized protein</fullName>
    </submittedName>
</protein>
<dbReference type="EMBL" id="LT984809">
    <property type="protein sequence ID" value="SPD48840.1"/>
    <property type="molecule type" value="Genomic_DNA"/>
</dbReference>
<name>A0A375HEZ5_9BURK</name>
<dbReference type="AlphaFoldDB" id="A0A375HEZ5"/>
<reference evidence="1" key="2">
    <citation type="submission" date="2018-01" db="EMBL/GenBank/DDBJ databases">
        <authorList>
            <person name="Clerissi C."/>
        </authorList>
    </citation>
    <scope>NUCLEOTIDE SEQUENCE</scope>
    <source>
        <strain evidence="1">Cupriavidus taiwanensis STM 8556</strain>
        <plasmid evidence="1">CBM2613_p</plasmid>
    </source>
</reference>
<evidence type="ECO:0000313" key="2">
    <source>
        <dbReference type="EMBL" id="SPD48840.1"/>
    </source>
</evidence>
<evidence type="ECO:0000313" key="3">
    <source>
        <dbReference type="Proteomes" id="UP000256952"/>
    </source>
</evidence>
<geneLocation type="plasmid" evidence="1">
    <name>CBM2613_p</name>
</geneLocation>
<proteinExistence type="predicted"/>
<accession>A0A375HEZ5</accession>
<evidence type="ECO:0000313" key="1">
    <source>
        <dbReference type="EMBL" id="SOZ74376.1"/>
    </source>
</evidence>
<dbReference type="EMBL" id="LT976981">
    <property type="protein sequence ID" value="SOZ74376.1"/>
    <property type="molecule type" value="Genomic_DNA"/>
</dbReference>
<organism evidence="2">
    <name type="scientific">Cupriavidus taiwanensis</name>
    <dbReference type="NCBI Taxonomy" id="164546"/>
    <lineage>
        <taxon>Bacteria</taxon>
        <taxon>Pseudomonadati</taxon>
        <taxon>Pseudomonadota</taxon>
        <taxon>Betaproteobacteria</taxon>
        <taxon>Burkholderiales</taxon>
        <taxon>Burkholderiaceae</taxon>
        <taxon>Cupriavidus</taxon>
    </lineage>
</organism>
<reference evidence="2 3" key="1">
    <citation type="submission" date="2018-01" db="EMBL/GenBank/DDBJ databases">
        <authorList>
            <person name="Gaut B.S."/>
            <person name="Morton B.R."/>
            <person name="Clegg M.T."/>
            <person name="Duvall M.R."/>
        </authorList>
    </citation>
    <scope>NUCLEOTIDE SEQUENCE</scope>
    <source>
        <strain evidence="2">Cupriavidus taiwanensis STM 8555</strain>
        <plasmid evidence="2">I</plasmid>
        <plasmid evidence="3">Plasmid cbm2613_p</plasmid>
    </source>
</reference>
<geneLocation type="plasmid" evidence="2">
    <name>I</name>
</geneLocation>
<sequence length="77" mass="8633">MQKSGDQRMWLGCTLALYFSGPTIQSAPTTTTHLLLEPLTDNGSTRVLDAMLRWSCGMVITILKFRRSSQVEFPAKK</sequence>